<dbReference type="InterPro" id="IPR041916">
    <property type="entry name" value="Anti_sigma_zinc_sf"/>
</dbReference>
<comment type="caution">
    <text evidence="4">The sequence shown here is derived from an EMBL/GenBank/DDBJ whole genome shotgun (WGS) entry which is preliminary data.</text>
</comment>
<dbReference type="InterPro" id="IPR027383">
    <property type="entry name" value="Znf_put"/>
</dbReference>
<evidence type="ECO:0000256" key="2">
    <source>
        <dbReference type="SAM" id="Phobius"/>
    </source>
</evidence>
<feature type="region of interest" description="Disordered" evidence="1">
    <location>
        <begin position="164"/>
        <end position="193"/>
    </location>
</feature>
<feature type="domain" description="Putative zinc-finger" evidence="3">
    <location>
        <begin position="4"/>
        <end position="38"/>
    </location>
</feature>
<proteinExistence type="predicted"/>
<protein>
    <recommendedName>
        <fullName evidence="3">Putative zinc-finger domain-containing protein</fullName>
    </recommendedName>
</protein>
<evidence type="ECO:0000256" key="1">
    <source>
        <dbReference type="SAM" id="MobiDB-lite"/>
    </source>
</evidence>
<gene>
    <name evidence="4" type="ORF">dsmv_1470</name>
</gene>
<organism evidence="4 5">
    <name type="scientific">Desulfococcus multivorans DSM 2059</name>
    <dbReference type="NCBI Taxonomy" id="1121405"/>
    <lineage>
        <taxon>Bacteria</taxon>
        <taxon>Pseudomonadati</taxon>
        <taxon>Thermodesulfobacteriota</taxon>
        <taxon>Desulfobacteria</taxon>
        <taxon>Desulfobacterales</taxon>
        <taxon>Desulfococcaceae</taxon>
        <taxon>Desulfococcus</taxon>
    </lineage>
</organism>
<evidence type="ECO:0000313" key="5">
    <source>
        <dbReference type="Proteomes" id="UP000014977"/>
    </source>
</evidence>
<evidence type="ECO:0000259" key="3">
    <source>
        <dbReference type="Pfam" id="PF13490"/>
    </source>
</evidence>
<name>S7U0N3_DESML</name>
<evidence type="ECO:0000313" key="4">
    <source>
        <dbReference type="EMBL" id="EPR42887.1"/>
    </source>
</evidence>
<reference evidence="4 5" key="1">
    <citation type="journal article" date="2013" name="Genome Announc.">
        <title>Draft genome sequences for three mercury-methylating, sulfate-reducing bacteria.</title>
        <authorList>
            <person name="Brown S.D."/>
            <person name="Hurt R.A.Jr."/>
            <person name="Gilmour C.C."/>
            <person name="Elias D.A."/>
        </authorList>
    </citation>
    <scope>NUCLEOTIDE SEQUENCE [LARGE SCALE GENOMIC DNA]</scope>
    <source>
        <strain evidence="4 5">DSM 2059</strain>
    </source>
</reference>
<dbReference type="Gene3D" id="1.10.10.1320">
    <property type="entry name" value="Anti-sigma factor, zinc-finger domain"/>
    <property type="match status" value="1"/>
</dbReference>
<dbReference type="RefSeq" id="WP_020875854.1">
    <property type="nucleotide sequence ID" value="NZ_ATHJ01000062.1"/>
</dbReference>
<dbReference type="AlphaFoldDB" id="S7U0N3"/>
<dbReference type="Pfam" id="PF13490">
    <property type="entry name" value="zf-HC2"/>
    <property type="match status" value="1"/>
</dbReference>
<accession>S7U0N3</accession>
<keyword evidence="5" id="KW-1185">Reference proteome</keyword>
<feature type="compositionally biased region" description="Basic and acidic residues" evidence="1">
    <location>
        <begin position="178"/>
        <end position="187"/>
    </location>
</feature>
<dbReference type="Proteomes" id="UP000014977">
    <property type="component" value="Unassembled WGS sequence"/>
</dbReference>
<keyword evidence="2" id="KW-0472">Membrane</keyword>
<dbReference type="EMBL" id="ATHJ01000062">
    <property type="protein sequence ID" value="EPR42887.1"/>
    <property type="molecule type" value="Genomic_DNA"/>
</dbReference>
<keyword evidence="2" id="KW-1133">Transmembrane helix</keyword>
<dbReference type="OrthoDB" id="5422042at2"/>
<dbReference type="STRING" id="897.B2D07_01115"/>
<sequence>MKPCNAYQKRLWLDVYGELKPKEKYGLERHLSVCPECRGERDTLLNLIGRVSKTHSVSVLTTGEAARLSGNIMRTLEAEKLGRRGRGAMFSGLALGWARAAAVCLIIIVIGGIWAWRSAPLPFQMAVGSGKEERILMEDLEVIRNLDLLEEFEDLEKLVQMTAAPETGTVEPASHSIMGDDRRSNETRRRHVV</sequence>
<feature type="transmembrane region" description="Helical" evidence="2">
    <location>
        <begin position="93"/>
        <end position="116"/>
    </location>
</feature>
<keyword evidence="2" id="KW-0812">Transmembrane</keyword>